<feature type="domain" description="PD-(D/E)XK nuclease-like" evidence="1">
    <location>
        <begin position="30"/>
        <end position="315"/>
    </location>
</feature>
<comment type="caution">
    <text evidence="2">The sequence shown here is derived from an EMBL/GenBank/DDBJ whole genome shotgun (WGS) entry which is preliminary data.</text>
</comment>
<gene>
    <name evidence="2" type="ORF">LMG27198_36570</name>
</gene>
<accession>A0A9W6GXJ7</accession>
<protein>
    <recommendedName>
        <fullName evidence="1">PD-(D/E)XK nuclease-like domain-containing protein</fullName>
    </recommendedName>
</protein>
<organism evidence="2 3">
    <name type="scientific">Methylocystis echinoides</name>
    <dbReference type="NCBI Taxonomy" id="29468"/>
    <lineage>
        <taxon>Bacteria</taxon>
        <taxon>Pseudomonadati</taxon>
        <taxon>Pseudomonadota</taxon>
        <taxon>Alphaproteobacteria</taxon>
        <taxon>Hyphomicrobiales</taxon>
        <taxon>Methylocystaceae</taxon>
        <taxon>Methylocystis</taxon>
    </lineage>
</organism>
<dbReference type="Pfam" id="PF20796">
    <property type="entry name" value="PDDEXK_13"/>
    <property type="match status" value="1"/>
</dbReference>
<dbReference type="AlphaFoldDB" id="A0A9W6GXJ7"/>
<evidence type="ECO:0000313" key="3">
    <source>
        <dbReference type="Proteomes" id="UP001144323"/>
    </source>
</evidence>
<dbReference type="EMBL" id="BSEC01000001">
    <property type="protein sequence ID" value="GLI94665.1"/>
    <property type="molecule type" value="Genomic_DNA"/>
</dbReference>
<dbReference type="RefSeq" id="WP_281804795.1">
    <property type="nucleotide sequence ID" value="NZ_BSEC01000001.1"/>
</dbReference>
<sequence>MAPEFDKPFQQLPIIPTHILKKHRVHEPLDTRFRSAARLLQALWRQDRGLPPGSYVGEDGKPRKLGSRITEKAGMAGGNFLTAEIAHLAWREVAYREIGAMMDEGRLKTNLLSSMALTFNLIAPLALKRSNSDALLYELLQNFRGATQHVLFEHSPGRRDPRFTGDYSAFDALIRYVSSDGRRGFVAIEVKYSESMNEPVPRINPRYGEFAEASGLFAEPKEPALRSNPLQQLWREHLLAQSMIDAGLYDEGYFLLIAPALNYHAQEAATAYQAQLCEPAEGRVIFANVTLEQAIDAIRYNDPSHAEALYRRYCDFWAVDGELELNAPIFGARAKAHIVPVNAISDDAEALPDKLAPRRKANAKKRGAAAAE</sequence>
<name>A0A9W6GXJ7_9HYPH</name>
<keyword evidence="3" id="KW-1185">Reference proteome</keyword>
<proteinExistence type="predicted"/>
<evidence type="ECO:0000313" key="2">
    <source>
        <dbReference type="EMBL" id="GLI94665.1"/>
    </source>
</evidence>
<dbReference type="InterPro" id="IPR048822">
    <property type="entry name" value="PDDEXK_13"/>
</dbReference>
<reference evidence="2" key="1">
    <citation type="journal article" date="2023" name="Int. J. Syst. Evol. Microbiol.">
        <title>Methylocystis iwaonis sp. nov., a type II methane-oxidizing bacterium from surface soil of a rice paddy field in Japan, and emended description of the genus Methylocystis (ex Whittenbury et al. 1970) Bowman et al. 1993.</title>
        <authorList>
            <person name="Kaise H."/>
            <person name="Sawadogo J.B."/>
            <person name="Alam M.S."/>
            <person name="Ueno C."/>
            <person name="Dianou D."/>
            <person name="Shinjo R."/>
            <person name="Asakawa S."/>
        </authorList>
    </citation>
    <scope>NUCLEOTIDE SEQUENCE</scope>
    <source>
        <strain evidence="2">LMG27198</strain>
    </source>
</reference>
<dbReference type="Proteomes" id="UP001144323">
    <property type="component" value="Unassembled WGS sequence"/>
</dbReference>
<evidence type="ECO:0000259" key="1">
    <source>
        <dbReference type="Pfam" id="PF20796"/>
    </source>
</evidence>